<evidence type="ECO:0008006" key="3">
    <source>
        <dbReference type="Google" id="ProtNLM"/>
    </source>
</evidence>
<dbReference type="OrthoDB" id="42525at2759"/>
<dbReference type="EMBL" id="MPUH01000079">
    <property type="protein sequence ID" value="OMJ91551.1"/>
    <property type="molecule type" value="Genomic_DNA"/>
</dbReference>
<organism evidence="1 2">
    <name type="scientific">Stentor coeruleus</name>
    <dbReference type="NCBI Taxonomy" id="5963"/>
    <lineage>
        <taxon>Eukaryota</taxon>
        <taxon>Sar</taxon>
        <taxon>Alveolata</taxon>
        <taxon>Ciliophora</taxon>
        <taxon>Postciliodesmatophora</taxon>
        <taxon>Heterotrichea</taxon>
        <taxon>Heterotrichida</taxon>
        <taxon>Stentoridae</taxon>
        <taxon>Stentor</taxon>
    </lineage>
</organism>
<evidence type="ECO:0000313" key="1">
    <source>
        <dbReference type="EMBL" id="OMJ91551.1"/>
    </source>
</evidence>
<dbReference type="PANTHER" id="PTHR35332:SF2">
    <property type="entry name" value="REGULATION OF ENOLASE PROTEIN 1"/>
    <property type="match status" value="1"/>
</dbReference>
<gene>
    <name evidence="1" type="ORF">SteCoe_5927</name>
</gene>
<dbReference type="Proteomes" id="UP000187209">
    <property type="component" value="Unassembled WGS sequence"/>
</dbReference>
<dbReference type="PIRSF" id="PIRSF022704">
    <property type="entry name" value="UCP022704"/>
    <property type="match status" value="1"/>
</dbReference>
<dbReference type="InterPro" id="IPR009784">
    <property type="entry name" value="DUF1349"/>
</dbReference>
<accession>A0A1R2CRD3</accession>
<dbReference type="Gene3D" id="2.60.120.200">
    <property type="match status" value="1"/>
</dbReference>
<comment type="caution">
    <text evidence="1">The sequence shown here is derived from an EMBL/GenBank/DDBJ whole genome shotgun (WGS) entry which is preliminary data.</text>
</comment>
<proteinExistence type="predicted"/>
<dbReference type="PANTHER" id="PTHR35332">
    <property type="entry name" value="REGULATION OF ENOLASE PROTEIN 1"/>
    <property type="match status" value="1"/>
</dbReference>
<dbReference type="InterPro" id="IPR015987">
    <property type="entry name" value="UCP022704"/>
</dbReference>
<dbReference type="InterPro" id="IPR013320">
    <property type="entry name" value="ConA-like_dom_sf"/>
</dbReference>
<dbReference type="SUPFAM" id="SSF49899">
    <property type="entry name" value="Concanavalin A-like lectins/glucanases"/>
    <property type="match status" value="1"/>
</dbReference>
<sequence length="191" mass="22145">MEWFNNPISSEITYGEENGIFRKVEVAKVHAAGKSDYWRKSHYGFIRDNGHFLYDRITGDFEVSVRVIGKYREIYDQGGFMVRENEENWIKAGIEYVDGIQNVSAVVTRDYSDWSVVGMKKENPPESIVFKMTMKQGSFEIFYSLDGAEFIMYRTGFLTSNPNLQVGIMCASPNSEDGFEIEFRDYKLRIL</sequence>
<name>A0A1R2CRD3_9CILI</name>
<dbReference type="Pfam" id="PF07081">
    <property type="entry name" value="DUF1349"/>
    <property type="match status" value="1"/>
</dbReference>
<protein>
    <recommendedName>
        <fullName evidence="3">DUF1349 domain-containing protein</fullName>
    </recommendedName>
</protein>
<keyword evidence="2" id="KW-1185">Reference proteome</keyword>
<dbReference type="AlphaFoldDB" id="A0A1R2CRD3"/>
<reference evidence="1 2" key="1">
    <citation type="submission" date="2016-11" db="EMBL/GenBank/DDBJ databases">
        <title>The macronuclear genome of Stentor coeruleus: a giant cell with tiny introns.</title>
        <authorList>
            <person name="Slabodnick M."/>
            <person name="Ruby J.G."/>
            <person name="Reiff S.B."/>
            <person name="Swart E.C."/>
            <person name="Gosai S."/>
            <person name="Prabakaran S."/>
            <person name="Witkowska E."/>
            <person name="Larue G.E."/>
            <person name="Fisher S."/>
            <person name="Freeman R.M."/>
            <person name="Gunawardena J."/>
            <person name="Chu W."/>
            <person name="Stover N.A."/>
            <person name="Gregory B.D."/>
            <person name="Nowacki M."/>
            <person name="Derisi J."/>
            <person name="Roy S.W."/>
            <person name="Marshall W.F."/>
            <person name="Sood P."/>
        </authorList>
    </citation>
    <scope>NUCLEOTIDE SEQUENCE [LARGE SCALE GENOMIC DNA]</scope>
    <source>
        <strain evidence="1">WM001</strain>
    </source>
</reference>
<evidence type="ECO:0000313" key="2">
    <source>
        <dbReference type="Proteomes" id="UP000187209"/>
    </source>
</evidence>